<feature type="transmembrane region" description="Helical" evidence="7">
    <location>
        <begin position="120"/>
        <end position="142"/>
    </location>
</feature>
<dbReference type="PANTHER" id="PTHR30589">
    <property type="entry name" value="PROLIPOPROTEIN DIACYLGLYCERYL TRANSFERASE"/>
    <property type="match status" value="1"/>
</dbReference>
<dbReference type="Pfam" id="PF01790">
    <property type="entry name" value="LGT"/>
    <property type="match status" value="1"/>
</dbReference>
<feature type="transmembrane region" description="Helical" evidence="7">
    <location>
        <begin position="206"/>
        <end position="224"/>
    </location>
</feature>
<dbReference type="GO" id="GO:0008961">
    <property type="term" value="F:phosphatidylglycerol-prolipoprotein diacylglyceryl transferase activity"/>
    <property type="evidence" value="ECO:0007669"/>
    <property type="project" value="InterPro"/>
</dbReference>
<evidence type="ECO:0000313" key="8">
    <source>
        <dbReference type="EMBL" id="AXC14294.1"/>
    </source>
</evidence>
<accession>A0A2Z5G6K3</accession>
<evidence type="ECO:0000313" key="9">
    <source>
        <dbReference type="Proteomes" id="UP000253606"/>
    </source>
</evidence>
<keyword evidence="6 7" id="KW-0472">Membrane</keyword>
<name>A0A2Z5G6K3_9BACT</name>
<dbReference type="PANTHER" id="PTHR30589:SF0">
    <property type="entry name" value="PHOSPHATIDYLGLYCEROL--PROLIPOPROTEIN DIACYLGLYCERYL TRANSFERASE"/>
    <property type="match status" value="1"/>
</dbReference>
<dbReference type="AlphaFoldDB" id="A0A2Z5G6K3"/>
<keyword evidence="5 7" id="KW-1133">Transmembrane helix</keyword>
<evidence type="ECO:0000256" key="3">
    <source>
        <dbReference type="ARBA" id="ARBA00022679"/>
    </source>
</evidence>
<organism evidence="8 9">
    <name type="scientific">Acidisarcina polymorpha</name>
    <dbReference type="NCBI Taxonomy" id="2211140"/>
    <lineage>
        <taxon>Bacteria</taxon>
        <taxon>Pseudomonadati</taxon>
        <taxon>Acidobacteriota</taxon>
        <taxon>Terriglobia</taxon>
        <taxon>Terriglobales</taxon>
        <taxon>Acidobacteriaceae</taxon>
        <taxon>Acidisarcina</taxon>
    </lineage>
</organism>
<evidence type="ECO:0000256" key="5">
    <source>
        <dbReference type="ARBA" id="ARBA00022989"/>
    </source>
</evidence>
<proteinExistence type="inferred from homology"/>
<feature type="transmembrane region" description="Helical" evidence="7">
    <location>
        <begin position="12"/>
        <end position="33"/>
    </location>
</feature>
<evidence type="ECO:0000256" key="1">
    <source>
        <dbReference type="ARBA" id="ARBA00007150"/>
    </source>
</evidence>
<keyword evidence="2" id="KW-1003">Cell membrane</keyword>
<feature type="transmembrane region" description="Helical" evidence="7">
    <location>
        <begin position="230"/>
        <end position="252"/>
    </location>
</feature>
<keyword evidence="9" id="KW-1185">Reference proteome</keyword>
<feature type="transmembrane region" description="Helical" evidence="7">
    <location>
        <begin position="89"/>
        <end position="108"/>
    </location>
</feature>
<evidence type="ECO:0000256" key="6">
    <source>
        <dbReference type="ARBA" id="ARBA00023136"/>
    </source>
</evidence>
<gene>
    <name evidence="8" type="ORF">ACPOL_5036</name>
</gene>
<keyword evidence="4 7" id="KW-0812">Transmembrane</keyword>
<dbReference type="InterPro" id="IPR001640">
    <property type="entry name" value="Lgt"/>
</dbReference>
<protein>
    <submittedName>
        <fullName evidence="8">Prolipoprotein diacylglyceryl transferase</fullName>
    </submittedName>
</protein>
<keyword evidence="8" id="KW-0449">Lipoprotein</keyword>
<dbReference type="GO" id="GO:0005886">
    <property type="term" value="C:plasma membrane"/>
    <property type="evidence" value="ECO:0007669"/>
    <property type="project" value="InterPro"/>
</dbReference>
<dbReference type="Proteomes" id="UP000253606">
    <property type="component" value="Chromosome"/>
</dbReference>
<dbReference type="GO" id="GO:0042158">
    <property type="term" value="P:lipoprotein biosynthetic process"/>
    <property type="evidence" value="ECO:0007669"/>
    <property type="project" value="InterPro"/>
</dbReference>
<evidence type="ECO:0000256" key="7">
    <source>
        <dbReference type="SAM" id="Phobius"/>
    </source>
</evidence>
<feature type="transmembrane region" description="Helical" evidence="7">
    <location>
        <begin position="174"/>
        <end position="194"/>
    </location>
</feature>
<dbReference type="EMBL" id="CP030840">
    <property type="protein sequence ID" value="AXC14294.1"/>
    <property type="molecule type" value="Genomic_DNA"/>
</dbReference>
<keyword evidence="3 8" id="KW-0808">Transferase</keyword>
<feature type="transmembrane region" description="Helical" evidence="7">
    <location>
        <begin position="45"/>
        <end position="69"/>
    </location>
</feature>
<comment type="similarity">
    <text evidence="1">Belongs to the Lgt family.</text>
</comment>
<reference evidence="8 9" key="1">
    <citation type="journal article" date="2018" name="Front. Microbiol.">
        <title>Hydrolytic Capabilities as a Key to Environmental Success: Chitinolytic and Cellulolytic Acidobacteria From Acidic Sub-arctic Soils and Boreal Peatlands.</title>
        <authorList>
            <person name="Belova S.E."/>
            <person name="Ravin N.V."/>
            <person name="Pankratov T.A."/>
            <person name="Rakitin A.L."/>
            <person name="Ivanova A.A."/>
            <person name="Beletsky A.V."/>
            <person name="Mardanov A.V."/>
            <person name="Sinninghe Damste J.S."/>
            <person name="Dedysh S.N."/>
        </authorList>
    </citation>
    <scope>NUCLEOTIDE SEQUENCE [LARGE SCALE GENOMIC DNA]</scope>
    <source>
        <strain evidence="8 9">SBC82</strain>
    </source>
</reference>
<dbReference type="KEGG" id="abas:ACPOL_5036"/>
<evidence type="ECO:0000256" key="4">
    <source>
        <dbReference type="ARBA" id="ARBA00022692"/>
    </source>
</evidence>
<sequence>MYPRLFQFGPISIPTAGAFAAIGILAALSAARITARRLELDPEKIWDLGITGILTALLAPRLILIFSNWKDFTAHPLWLIGVFSVRSDSAVVGGLALALTAMLVFALATRLPLRSTLDALAPGFALGLAIASIGEFLAGSAFGKPTRLPWAITYKSRLASLWYGTPLGTPLHPVQIYSAFVECCILVLLLTLIAKRDTWKIRSGEVMGAWLFLYATSSSCMNLLRSDLPANSFFASQSLAAGMALVGGLLWLF</sequence>
<evidence type="ECO:0000256" key="2">
    <source>
        <dbReference type="ARBA" id="ARBA00022475"/>
    </source>
</evidence>
<dbReference type="RefSeq" id="WP_161557524.1">
    <property type="nucleotide sequence ID" value="NZ_CP030840.1"/>
</dbReference>